<feature type="compositionally biased region" description="Polar residues" evidence="7">
    <location>
        <begin position="17"/>
        <end position="26"/>
    </location>
</feature>
<evidence type="ECO:0000256" key="1">
    <source>
        <dbReference type="ARBA" id="ARBA00006921"/>
    </source>
</evidence>
<protein>
    <recommendedName>
        <fullName evidence="6">Copper transport protein</fullName>
    </recommendedName>
</protein>
<evidence type="ECO:0000313" key="9">
    <source>
        <dbReference type="EMBL" id="WOG89129.1"/>
    </source>
</evidence>
<keyword evidence="3 6" id="KW-0187">Copper transport</keyword>
<evidence type="ECO:0000256" key="7">
    <source>
        <dbReference type="SAM" id="MobiDB-lite"/>
    </source>
</evidence>
<comment type="similarity">
    <text evidence="1 6">Belongs to the copper transporter (Ctr) (TC 1.A.56) family. SLC31A subfamily.</text>
</comment>
<evidence type="ECO:0000256" key="6">
    <source>
        <dbReference type="RuleBase" id="RU367022"/>
    </source>
</evidence>
<dbReference type="InterPro" id="IPR007274">
    <property type="entry name" value="Cop_transporter"/>
</dbReference>
<keyword evidence="6" id="KW-0186">Copper</keyword>
<feature type="transmembrane region" description="Helical" evidence="6">
    <location>
        <begin position="57"/>
        <end position="77"/>
    </location>
</feature>
<evidence type="ECO:0000256" key="2">
    <source>
        <dbReference type="ARBA" id="ARBA00022692"/>
    </source>
</evidence>
<dbReference type="Proteomes" id="UP000077755">
    <property type="component" value="Chromosome 2"/>
</dbReference>
<dbReference type="EMBL" id="LNRQ01000002">
    <property type="protein sequence ID" value="KZN06576.1"/>
    <property type="molecule type" value="Genomic_DNA"/>
</dbReference>
<comment type="subcellular location">
    <subcellularLocation>
        <location evidence="6">Membrane</location>
        <topology evidence="6">Multi-pass membrane protein</topology>
    </subcellularLocation>
</comment>
<keyword evidence="2 6" id="KW-0812">Transmembrane</keyword>
<dbReference type="PANTHER" id="PTHR12483">
    <property type="entry name" value="SOLUTE CARRIER FAMILY 31 COPPER TRANSPORTERS"/>
    <property type="match status" value="1"/>
</dbReference>
<evidence type="ECO:0000313" key="8">
    <source>
        <dbReference type="EMBL" id="KZN06576.1"/>
    </source>
</evidence>
<reference evidence="9" key="2">
    <citation type="submission" date="2022-03" db="EMBL/GenBank/DDBJ databases">
        <title>Draft title - Genomic analysis of global carrot germplasm unveils the trajectory of domestication and the origin of high carotenoid orange carrot.</title>
        <authorList>
            <person name="Iorizzo M."/>
            <person name="Ellison S."/>
            <person name="Senalik D."/>
            <person name="Macko-Podgorni A."/>
            <person name="Grzebelus D."/>
            <person name="Bostan H."/>
            <person name="Rolling W."/>
            <person name="Curaba J."/>
            <person name="Simon P."/>
        </authorList>
    </citation>
    <scope>NUCLEOTIDE SEQUENCE</scope>
    <source>
        <tissue evidence="9">Leaf</tissue>
    </source>
</reference>
<evidence type="ECO:0000256" key="3">
    <source>
        <dbReference type="ARBA" id="ARBA00022796"/>
    </source>
</evidence>
<dbReference type="OrthoDB" id="73901at2759"/>
<feature type="transmembrane region" description="Helical" evidence="6">
    <location>
        <begin position="109"/>
        <end position="139"/>
    </location>
</feature>
<keyword evidence="5 6" id="KW-0472">Membrane</keyword>
<keyword evidence="6" id="KW-0813">Transport</keyword>
<gene>
    <name evidence="8" type="ORF">DCAR_007413</name>
    <name evidence="9" type="ORF">DCAR_0208365</name>
</gene>
<dbReference type="KEGG" id="dcr:108207987"/>
<dbReference type="EMBL" id="CP093344">
    <property type="protein sequence ID" value="WOG89129.1"/>
    <property type="molecule type" value="Genomic_DNA"/>
</dbReference>
<keyword evidence="10" id="KW-1185">Reference proteome</keyword>
<accession>A0A166EHI4</accession>
<sequence>MDMHGGGMAGMSPPPTNTTAGNMTMSGDSHPHKMMNTAFYWGKDTVILFSGWPGSDLGMYILALFLVFVLAILVEWLSHCNLIKEDRTGSDHVVAGLLKTLMHTVRVGLAYLVMLALMSFNVGVFLVAVLGHAVGFLLFGSRVFSKHPPTPVLGKTSDLPPMTC</sequence>
<evidence type="ECO:0000313" key="10">
    <source>
        <dbReference type="Proteomes" id="UP000077755"/>
    </source>
</evidence>
<proteinExistence type="inferred from homology"/>
<dbReference type="Pfam" id="PF04145">
    <property type="entry name" value="Ctr"/>
    <property type="match status" value="2"/>
</dbReference>
<dbReference type="Gramene" id="KZN06576">
    <property type="protein sequence ID" value="KZN06576"/>
    <property type="gene ID" value="DCAR_007413"/>
</dbReference>
<dbReference type="STRING" id="79200.A0A166EHI4"/>
<name>A0A166EHI4_DAUCS</name>
<dbReference type="GO" id="GO:0005886">
    <property type="term" value="C:plasma membrane"/>
    <property type="evidence" value="ECO:0007669"/>
    <property type="project" value="TreeGrafter"/>
</dbReference>
<dbReference type="GO" id="GO:0005375">
    <property type="term" value="F:copper ion transmembrane transporter activity"/>
    <property type="evidence" value="ECO:0007669"/>
    <property type="project" value="UniProtKB-UniRule"/>
</dbReference>
<dbReference type="AlphaFoldDB" id="A0A166EHI4"/>
<feature type="region of interest" description="Disordered" evidence="7">
    <location>
        <begin position="1"/>
        <end position="26"/>
    </location>
</feature>
<dbReference type="PANTHER" id="PTHR12483:SF24">
    <property type="entry name" value="COPPER TRANSPORTER 2-RELATED"/>
    <property type="match status" value="1"/>
</dbReference>
<keyword evidence="6" id="KW-0406">Ion transport</keyword>
<dbReference type="OMA" id="PHMMMMH"/>
<evidence type="ECO:0000256" key="5">
    <source>
        <dbReference type="ARBA" id="ARBA00023136"/>
    </source>
</evidence>
<reference evidence="8" key="1">
    <citation type="journal article" date="2016" name="Nat. Genet.">
        <title>A high-quality carrot genome assembly provides new insights into carotenoid accumulation and asterid genome evolution.</title>
        <authorList>
            <person name="Iorizzo M."/>
            <person name="Ellison S."/>
            <person name="Senalik D."/>
            <person name="Zeng P."/>
            <person name="Satapoomin P."/>
            <person name="Huang J."/>
            <person name="Bowman M."/>
            <person name="Iovene M."/>
            <person name="Sanseverino W."/>
            <person name="Cavagnaro P."/>
            <person name="Yildiz M."/>
            <person name="Macko-Podgorni A."/>
            <person name="Moranska E."/>
            <person name="Grzebelus E."/>
            <person name="Grzebelus D."/>
            <person name="Ashrafi H."/>
            <person name="Zheng Z."/>
            <person name="Cheng S."/>
            <person name="Spooner D."/>
            <person name="Van Deynze A."/>
            <person name="Simon P."/>
        </authorList>
    </citation>
    <scope>NUCLEOTIDE SEQUENCE [LARGE SCALE GENOMIC DNA]</scope>
    <source>
        <tissue evidence="8">Leaf</tissue>
    </source>
</reference>
<evidence type="ECO:0000256" key="4">
    <source>
        <dbReference type="ARBA" id="ARBA00022989"/>
    </source>
</evidence>
<organism evidence="8">
    <name type="scientific">Daucus carota subsp. sativus</name>
    <name type="common">Carrot</name>
    <dbReference type="NCBI Taxonomy" id="79200"/>
    <lineage>
        <taxon>Eukaryota</taxon>
        <taxon>Viridiplantae</taxon>
        <taxon>Streptophyta</taxon>
        <taxon>Embryophyta</taxon>
        <taxon>Tracheophyta</taxon>
        <taxon>Spermatophyta</taxon>
        <taxon>Magnoliopsida</taxon>
        <taxon>eudicotyledons</taxon>
        <taxon>Gunneridae</taxon>
        <taxon>Pentapetalae</taxon>
        <taxon>asterids</taxon>
        <taxon>campanulids</taxon>
        <taxon>Apiales</taxon>
        <taxon>Apiaceae</taxon>
        <taxon>Apioideae</taxon>
        <taxon>Scandiceae</taxon>
        <taxon>Daucinae</taxon>
        <taxon>Daucus</taxon>
        <taxon>Daucus sect. Daucus</taxon>
    </lineage>
</organism>
<keyword evidence="4 6" id="KW-1133">Transmembrane helix</keyword>